<dbReference type="InterPro" id="IPR036388">
    <property type="entry name" value="WH-like_DNA-bd_sf"/>
</dbReference>
<keyword evidence="1" id="KW-0812">Transmembrane</keyword>
<accession>A0AA36LSD0</accession>
<dbReference type="SUPFAM" id="SSF46894">
    <property type="entry name" value="C-terminal effector domain of the bipartite response regulators"/>
    <property type="match status" value="1"/>
</dbReference>
<dbReference type="Gene3D" id="1.10.10.10">
    <property type="entry name" value="Winged helix-like DNA-binding domain superfamily/Winged helix DNA-binding domain"/>
    <property type="match status" value="1"/>
</dbReference>
<keyword evidence="1" id="KW-1133">Transmembrane helix</keyword>
<gene>
    <name evidence="2" type="ORF">ERS008502_03945</name>
</gene>
<dbReference type="AlphaFoldDB" id="A0AA36LSD0"/>
<sequence>MENNETVFKLERTVLFSPTQRCLNGPEGTVVILTENNIRFLQLLLSGVTEKEQIINQVWREQRGAVSESSYYGQLYMLRKAFVQVGLKESLIHTIPRKGARYTGSVEQIAVCNKREQQQNSHNIQSISADNTLTDDTLVENRQISTPSLPIKNAITLVPQSPVKQSFLQSHRWKKLISLLAFFSFCWLSFLSVLIIILLFSGNNSPH</sequence>
<proteinExistence type="predicted"/>
<dbReference type="InterPro" id="IPR016032">
    <property type="entry name" value="Sig_transdc_resp-reg_C-effctor"/>
</dbReference>
<dbReference type="GO" id="GO:0003677">
    <property type="term" value="F:DNA binding"/>
    <property type="evidence" value="ECO:0007669"/>
    <property type="project" value="InterPro"/>
</dbReference>
<name>A0AA36LSD0_YERMO</name>
<reference evidence="2 3" key="1">
    <citation type="submission" date="2015-03" db="EMBL/GenBank/DDBJ databases">
        <authorList>
            <consortium name="Pathogen Informatics"/>
            <person name="Murphy D."/>
        </authorList>
    </citation>
    <scope>NUCLEOTIDE SEQUENCE [LARGE SCALE GENOMIC DNA]</scope>
    <source>
        <strain evidence="2 3">FE82747</strain>
    </source>
</reference>
<evidence type="ECO:0000313" key="3">
    <source>
        <dbReference type="Proteomes" id="UP000040841"/>
    </source>
</evidence>
<evidence type="ECO:0000256" key="1">
    <source>
        <dbReference type="SAM" id="Phobius"/>
    </source>
</evidence>
<comment type="caution">
    <text evidence="2">The sequence shown here is derived from an EMBL/GenBank/DDBJ whole genome shotgun (WGS) entry which is preliminary data.</text>
</comment>
<organism evidence="2 3">
    <name type="scientific">Yersinia mollaretii</name>
    <dbReference type="NCBI Taxonomy" id="33060"/>
    <lineage>
        <taxon>Bacteria</taxon>
        <taxon>Pseudomonadati</taxon>
        <taxon>Pseudomonadota</taxon>
        <taxon>Gammaproteobacteria</taxon>
        <taxon>Enterobacterales</taxon>
        <taxon>Yersiniaceae</taxon>
        <taxon>Yersinia</taxon>
    </lineage>
</organism>
<protein>
    <submittedName>
        <fullName evidence="2">Membrane protein</fullName>
    </submittedName>
</protein>
<dbReference type="Proteomes" id="UP000040841">
    <property type="component" value="Unassembled WGS sequence"/>
</dbReference>
<dbReference type="RefSeq" id="WP_049679286.1">
    <property type="nucleotide sequence ID" value="NZ_CABMMJ010000016.1"/>
</dbReference>
<dbReference type="GO" id="GO:0006355">
    <property type="term" value="P:regulation of DNA-templated transcription"/>
    <property type="evidence" value="ECO:0007669"/>
    <property type="project" value="InterPro"/>
</dbReference>
<feature type="transmembrane region" description="Helical" evidence="1">
    <location>
        <begin position="176"/>
        <end position="200"/>
    </location>
</feature>
<dbReference type="EMBL" id="CQBM01000016">
    <property type="protein sequence ID" value="CNI67257.1"/>
    <property type="molecule type" value="Genomic_DNA"/>
</dbReference>
<evidence type="ECO:0000313" key="2">
    <source>
        <dbReference type="EMBL" id="CNI67257.1"/>
    </source>
</evidence>
<keyword evidence="1" id="KW-0472">Membrane</keyword>